<accession>A0A1M5KIA0</accession>
<evidence type="ECO:0000256" key="4">
    <source>
        <dbReference type="ARBA" id="ARBA00022679"/>
    </source>
</evidence>
<name>A0A1M5KIA0_9FLAO</name>
<dbReference type="EMBL" id="FQWL01000002">
    <property type="protein sequence ID" value="SHG52497.1"/>
    <property type="molecule type" value="Genomic_DNA"/>
</dbReference>
<dbReference type="PROSITE" id="PS00599">
    <property type="entry name" value="AA_TRANSFER_CLASS_2"/>
    <property type="match status" value="1"/>
</dbReference>
<feature type="domain" description="Aminotransferase class I/classII large" evidence="7">
    <location>
        <begin position="29"/>
        <end position="378"/>
    </location>
</feature>
<keyword evidence="4" id="KW-0808">Transferase</keyword>
<dbReference type="InterPro" id="IPR001917">
    <property type="entry name" value="Aminotrans_II_pyridoxalP_BS"/>
</dbReference>
<dbReference type="Gene3D" id="3.90.1150.10">
    <property type="entry name" value="Aspartate Aminotransferase, domain 1"/>
    <property type="match status" value="1"/>
</dbReference>
<dbReference type="Gene3D" id="3.40.640.10">
    <property type="entry name" value="Type I PLP-dependent aspartate aminotransferase-like (Major domain)"/>
    <property type="match status" value="1"/>
</dbReference>
<comment type="cofactor">
    <cofactor evidence="1 6">
        <name>pyridoxal 5'-phosphate</name>
        <dbReference type="ChEBI" id="CHEBI:597326"/>
    </cofactor>
</comment>
<evidence type="ECO:0000256" key="2">
    <source>
        <dbReference type="ARBA" id="ARBA00005189"/>
    </source>
</evidence>
<evidence type="ECO:0000313" key="8">
    <source>
        <dbReference type="EMBL" id="SHG52497.1"/>
    </source>
</evidence>
<dbReference type="PANTHER" id="PTHR13693:SF77">
    <property type="entry name" value="8-AMINO-7-OXONONANOATE SYNTHASE"/>
    <property type="match status" value="1"/>
</dbReference>
<dbReference type="InterPro" id="IPR015422">
    <property type="entry name" value="PyrdxlP-dep_Trfase_small"/>
</dbReference>
<evidence type="ECO:0000256" key="5">
    <source>
        <dbReference type="ARBA" id="ARBA00022898"/>
    </source>
</evidence>
<dbReference type="GO" id="GO:0030170">
    <property type="term" value="F:pyridoxal phosphate binding"/>
    <property type="evidence" value="ECO:0007669"/>
    <property type="project" value="InterPro"/>
</dbReference>
<gene>
    <name evidence="8" type="ORF">SAMN04488116_1602</name>
</gene>
<evidence type="ECO:0000256" key="1">
    <source>
        <dbReference type="ARBA" id="ARBA00001933"/>
    </source>
</evidence>
<dbReference type="GO" id="GO:0016740">
    <property type="term" value="F:transferase activity"/>
    <property type="evidence" value="ECO:0007669"/>
    <property type="project" value="UniProtKB-KW"/>
</dbReference>
<comment type="similarity">
    <text evidence="3">Belongs to the class-II pyridoxal-phosphate-dependent aminotransferase family. BioF subfamily.</text>
</comment>
<comment type="pathway">
    <text evidence="2">Lipid metabolism.</text>
</comment>
<dbReference type="InterPro" id="IPR015424">
    <property type="entry name" value="PyrdxlP-dep_Trfase"/>
</dbReference>
<evidence type="ECO:0000256" key="6">
    <source>
        <dbReference type="RuleBase" id="RU003693"/>
    </source>
</evidence>
<proteinExistence type="inferred from homology"/>
<dbReference type="Proteomes" id="UP000184532">
    <property type="component" value="Unassembled WGS sequence"/>
</dbReference>
<dbReference type="InterPro" id="IPR015421">
    <property type="entry name" value="PyrdxlP-dep_Trfase_major"/>
</dbReference>
<dbReference type="STRING" id="570519.SAMN04488116_1602"/>
<dbReference type="AlphaFoldDB" id="A0A1M5KIA0"/>
<evidence type="ECO:0000259" key="7">
    <source>
        <dbReference type="Pfam" id="PF00155"/>
    </source>
</evidence>
<keyword evidence="5 6" id="KW-0663">Pyridoxal phosphate</keyword>
<evidence type="ECO:0000256" key="3">
    <source>
        <dbReference type="ARBA" id="ARBA00010008"/>
    </source>
</evidence>
<protein>
    <submittedName>
        <fullName evidence="8">8-amino-7-oxononanoate synthase</fullName>
    </submittedName>
</protein>
<keyword evidence="9" id="KW-1185">Reference proteome</keyword>
<dbReference type="Pfam" id="PF00155">
    <property type="entry name" value="Aminotran_1_2"/>
    <property type="match status" value="1"/>
</dbReference>
<dbReference type="InterPro" id="IPR004839">
    <property type="entry name" value="Aminotransferase_I/II_large"/>
</dbReference>
<dbReference type="PANTHER" id="PTHR13693">
    <property type="entry name" value="CLASS II AMINOTRANSFERASE/8-AMINO-7-OXONONANOATE SYNTHASE"/>
    <property type="match status" value="1"/>
</dbReference>
<dbReference type="OrthoDB" id="9807157at2"/>
<organism evidence="8 9">
    <name type="scientific">Flagellimonas flava</name>
    <dbReference type="NCBI Taxonomy" id="570519"/>
    <lineage>
        <taxon>Bacteria</taxon>
        <taxon>Pseudomonadati</taxon>
        <taxon>Bacteroidota</taxon>
        <taxon>Flavobacteriia</taxon>
        <taxon>Flavobacteriales</taxon>
        <taxon>Flavobacteriaceae</taxon>
        <taxon>Flagellimonas</taxon>
    </lineage>
</organism>
<dbReference type="GO" id="GO:0009102">
    <property type="term" value="P:biotin biosynthetic process"/>
    <property type="evidence" value="ECO:0007669"/>
    <property type="project" value="TreeGrafter"/>
</dbReference>
<dbReference type="SUPFAM" id="SSF53383">
    <property type="entry name" value="PLP-dependent transferases"/>
    <property type="match status" value="1"/>
</dbReference>
<sequence>MGELPEKLRLRLDDRSGVNALRSLPKHENLVDFSSNDYLGISGEGIIQTRAIEILKEKQIEQSGSTGSRLLTGNHLLFAALETFLAKHHNAESALVFNSGYDANIGFFSSVPQRNDFVFYDELVHASIRDGIKMGLAKGYKFAHNNLLDLHRKIENTFRKNPDKGIEIYIVTESVFSMDGDTPDLTALAKFCSDNGYHLVVDEAHATGIHGEGTDMVKELELETAVFARIITFGKALGCHGAAILGSQELKTYLVNFARSLIYTTALSPHTVATVLATYQYLEDKGFEKRTALQENIRYFNKLTKELGIQDFFVNGNAAIQCLVSSGNQQVKVLSERLRKAGYNVKPILSPTVEKGKERLRFCLHAHNTKQEIDGVLNEVKKSL</sequence>
<dbReference type="RefSeq" id="WP_073178119.1">
    <property type="nucleotide sequence ID" value="NZ_FQWL01000002.1"/>
</dbReference>
<reference evidence="9" key="1">
    <citation type="submission" date="2016-11" db="EMBL/GenBank/DDBJ databases">
        <authorList>
            <person name="Varghese N."/>
            <person name="Submissions S."/>
        </authorList>
    </citation>
    <scope>NUCLEOTIDE SEQUENCE [LARGE SCALE GENOMIC DNA]</scope>
    <source>
        <strain evidence="9">DSM 22638</strain>
    </source>
</reference>
<evidence type="ECO:0000313" key="9">
    <source>
        <dbReference type="Proteomes" id="UP000184532"/>
    </source>
</evidence>
<dbReference type="InterPro" id="IPR050087">
    <property type="entry name" value="AON_synthase_class-II"/>
</dbReference>